<dbReference type="Proteomes" id="UP000002007">
    <property type="component" value="Chromosome"/>
</dbReference>
<dbReference type="HOGENOM" id="CLU_1884081_0_0_11"/>
<feature type="domain" description="AMP-dependent synthetase/ligase" evidence="1">
    <location>
        <begin position="7"/>
        <end position="135"/>
    </location>
</feature>
<evidence type="ECO:0000259" key="1">
    <source>
        <dbReference type="Pfam" id="PF00501"/>
    </source>
</evidence>
<dbReference type="PANTHER" id="PTHR43767:SF1">
    <property type="entry name" value="NONRIBOSOMAL PEPTIDE SYNTHASE PES1 (EUROFUNG)-RELATED"/>
    <property type="match status" value="1"/>
</dbReference>
<keyword evidence="2" id="KW-0436">Ligase</keyword>
<dbReference type="RefSeq" id="WP_012245537.1">
    <property type="nucleotide sequence ID" value="NC_010168.1"/>
</dbReference>
<organism evidence="2 3">
    <name type="scientific">Renibacterium salmoninarum (strain ATCC 33209 / DSM 20767 / JCM 11484 / NBRC 15589 / NCIMB 2235)</name>
    <dbReference type="NCBI Taxonomy" id="288705"/>
    <lineage>
        <taxon>Bacteria</taxon>
        <taxon>Bacillati</taxon>
        <taxon>Actinomycetota</taxon>
        <taxon>Actinomycetes</taxon>
        <taxon>Micrococcales</taxon>
        <taxon>Micrococcaceae</taxon>
        <taxon>Renibacterium</taxon>
    </lineage>
</organism>
<keyword evidence="3" id="KW-1185">Reference proteome</keyword>
<accession>A9WST3</accession>
<dbReference type="InterPro" id="IPR020845">
    <property type="entry name" value="AMP-binding_CS"/>
</dbReference>
<dbReference type="InterPro" id="IPR050237">
    <property type="entry name" value="ATP-dep_AMP-bd_enzyme"/>
</dbReference>
<dbReference type="eggNOG" id="COG0318">
    <property type="taxonomic scope" value="Bacteria"/>
</dbReference>
<protein>
    <submittedName>
        <fullName evidence="2">AMP-dependent synthetase and ligase</fullName>
    </submittedName>
</protein>
<proteinExistence type="predicted"/>
<sequence length="135" mass="14792">MRFDLWGVAPGDRVGMLALNSDVYHEYLFAVPWADAVVAPVNTRWSPAEIIYSLRDAQINVFIVDDAFAPMIPVLRAGYPELRTVIFCGGGEAPAESLNFEQLLLDAKPIEDARRGGNELFGIFYTGGTTGEPKA</sequence>
<evidence type="ECO:0000313" key="2">
    <source>
        <dbReference type="EMBL" id="ABY23871.1"/>
    </source>
</evidence>
<dbReference type="EMBL" id="CP000910">
    <property type="protein sequence ID" value="ABY23871.1"/>
    <property type="molecule type" value="Genomic_DNA"/>
</dbReference>
<name>A9WST3_RENSM</name>
<dbReference type="PROSITE" id="PS00455">
    <property type="entry name" value="AMP_BINDING"/>
    <property type="match status" value="1"/>
</dbReference>
<dbReference type="Pfam" id="PF00501">
    <property type="entry name" value="AMP-binding"/>
    <property type="match status" value="1"/>
</dbReference>
<dbReference type="STRING" id="288705.RSal33209_2139"/>
<gene>
    <name evidence="2" type="ordered locus">RSal33209_2139</name>
</gene>
<dbReference type="InterPro" id="IPR042099">
    <property type="entry name" value="ANL_N_sf"/>
</dbReference>
<evidence type="ECO:0000313" key="3">
    <source>
        <dbReference type="Proteomes" id="UP000002007"/>
    </source>
</evidence>
<dbReference type="InterPro" id="IPR000873">
    <property type="entry name" value="AMP-dep_synth/lig_dom"/>
</dbReference>
<dbReference type="Gene3D" id="3.40.50.12780">
    <property type="entry name" value="N-terminal domain of ligase-like"/>
    <property type="match status" value="1"/>
</dbReference>
<dbReference type="KEGG" id="rsa:RSal33209_2139"/>
<dbReference type="GO" id="GO:0016874">
    <property type="term" value="F:ligase activity"/>
    <property type="evidence" value="ECO:0007669"/>
    <property type="project" value="UniProtKB-KW"/>
</dbReference>
<dbReference type="AlphaFoldDB" id="A9WST3"/>
<reference evidence="3" key="1">
    <citation type="journal article" date="2008" name="J. Bacteriol.">
        <title>Genome sequence of the fish pathogen Renibacterium salmoninarum suggests reductive evolution away from an environmental Arthrobacter ancestor.</title>
        <authorList>
            <person name="Wiens G.D."/>
            <person name="Rockey D.D."/>
            <person name="Wu Z."/>
            <person name="Chang J."/>
            <person name="Levy R."/>
            <person name="Crane S."/>
            <person name="Chen D.S."/>
            <person name="Capri G.R."/>
            <person name="Burnett J.R."/>
            <person name="Sudheesh P.S."/>
            <person name="Schipma M.J."/>
            <person name="Burd H."/>
            <person name="Bhattacharyya A."/>
            <person name="Rhodes L.D."/>
            <person name="Kaul R."/>
            <person name="Strom M.S."/>
        </authorList>
    </citation>
    <scope>NUCLEOTIDE SEQUENCE [LARGE SCALE GENOMIC DNA]</scope>
    <source>
        <strain evidence="3">ATCC 33209 / DSM 20767 / JCM 11484 / NBRC 15589 / NCIMB 2235</strain>
    </source>
</reference>
<dbReference type="SUPFAM" id="SSF56801">
    <property type="entry name" value="Acetyl-CoA synthetase-like"/>
    <property type="match status" value="1"/>
</dbReference>
<dbReference type="PANTHER" id="PTHR43767">
    <property type="entry name" value="LONG-CHAIN-FATTY-ACID--COA LIGASE"/>
    <property type="match status" value="1"/>
</dbReference>